<dbReference type="Gene3D" id="2.60.40.720">
    <property type="match status" value="1"/>
</dbReference>
<feature type="compositionally biased region" description="Basic and acidic residues" evidence="5">
    <location>
        <begin position="373"/>
        <end position="389"/>
    </location>
</feature>
<dbReference type="InterPro" id="IPR013524">
    <property type="entry name" value="Runt_dom"/>
</dbReference>
<dbReference type="PROSITE" id="PS51062">
    <property type="entry name" value="RUNT"/>
    <property type="match status" value="1"/>
</dbReference>
<dbReference type="Pfam" id="PF00853">
    <property type="entry name" value="Runt"/>
    <property type="match status" value="1"/>
</dbReference>
<feature type="region of interest" description="Disordered" evidence="5">
    <location>
        <begin position="373"/>
        <end position="405"/>
    </location>
</feature>
<dbReference type="AlphaFoldDB" id="A0A1I8IS99"/>
<evidence type="ECO:0000256" key="2">
    <source>
        <dbReference type="ARBA" id="ARBA00023015"/>
    </source>
</evidence>
<evidence type="ECO:0000313" key="7">
    <source>
        <dbReference type="Proteomes" id="UP000095280"/>
    </source>
</evidence>
<dbReference type="PANTHER" id="PTHR11950">
    <property type="entry name" value="RUNT RELATED"/>
    <property type="match status" value="1"/>
</dbReference>
<dbReference type="WBParaSite" id="maker-uti_cns_0015744-snap-gene-0.3-mRNA-1">
    <property type="protein sequence ID" value="maker-uti_cns_0015744-snap-gene-0.3-mRNA-1"/>
    <property type="gene ID" value="maker-uti_cns_0015744-snap-gene-0.3"/>
</dbReference>
<evidence type="ECO:0000256" key="1">
    <source>
        <dbReference type="ARBA" id="ARBA00004123"/>
    </source>
</evidence>
<sequence>RQEAAGASVTRQILLLECGAAAGMQISLGQRCLALLHWRVAVSFRECGGARRLPPAARRSQFCGCSDRPVCVQQIPPGSRASVLLPPGCFKCSSALLHLGETERRRGRESLRFLFPFFLSPRASPCPKMATRAARRLPTSLSPGSPRGTLERGVREENPLSASVGEQPIFSGLRWERRGSGYRSAPIFSSRRARLEISGARGPRLFGEARGGASSGTEGLRAPSCRATANSGSADKSGRAGEPAEFYNFFAFPKGRAAPSEFAKTGSPNLVCTALPSHWRSNKSLPNPFKVVALGEVPDGTRVTLAAGNEENCFAEMKNPVAYMNSQVAKFNDLRFIGRSGRGKFLNLSITIETYPPQIAVYSKAIKVTVDGPREPRSKIKRLNEDSLPRHHRHSGSSGSPGAPPYPLLDRNLLRCSIDGHFKGFSLPGSPSTPEMYRENRSRSDGEVVGLVRAKIPRTDSGDSLASRVAKRSCRANGDSWMTTAASRSARLAFCSPSAMITFARASLAASASAAIARCSCTGRRTSLISTRSTLTPQGSVARSRHSCIMQLISSRSERISDRFFVPSTLRRVVWASRRVDRSASSTLYTTASTATVTESFVRTSCGGTSNVTVRRSTMRTLSQQGMMKNRPGPLPCWPSTRPRRSTTARSYSATTRRQKISENGKVSAMRARLQMYRQLEQPLSGVAASDCHWSPPAARSADCGSGCCWGAAFRMLGGGDTEEGDGGCPGASFDQPTERRCRRCRCGCCSCGSSLSSGCDWGLKRAAVGDAPELRALPLTESNHGMMEQTFRTHFSEATETCMRACGSGAADSNADRPENIAARRKFASSIRLLQFNISSSSSLFCSRPPRVSPAVCEFFNMQLIVCAATPKPTLSCFQLLCQRQQQSGEAVHSELLFRENPNFEVICVRINQRILKLPLGGHKAA</sequence>
<reference evidence="8" key="1">
    <citation type="submission" date="2016-11" db="UniProtKB">
        <authorList>
            <consortium name="WormBaseParasite"/>
        </authorList>
    </citation>
    <scope>IDENTIFICATION</scope>
</reference>
<feature type="region of interest" description="Disordered" evidence="5">
    <location>
        <begin position="626"/>
        <end position="651"/>
    </location>
</feature>
<evidence type="ECO:0000256" key="3">
    <source>
        <dbReference type="ARBA" id="ARBA00023163"/>
    </source>
</evidence>
<dbReference type="PANTHER" id="PTHR11950:SF31">
    <property type="entry name" value="SEGMENTATION PROTEIN RUNT"/>
    <property type="match status" value="1"/>
</dbReference>
<dbReference type="Proteomes" id="UP000095280">
    <property type="component" value="Unplaced"/>
</dbReference>
<dbReference type="PRINTS" id="PR00967">
    <property type="entry name" value="ONCOGENEAML1"/>
</dbReference>
<evidence type="ECO:0000313" key="8">
    <source>
        <dbReference type="WBParaSite" id="maker-uti_cns_0015744-snap-gene-0.3-mRNA-1"/>
    </source>
</evidence>
<dbReference type="InterPro" id="IPR000040">
    <property type="entry name" value="AML1_Runt"/>
</dbReference>
<keyword evidence="2" id="KW-0805">Transcription regulation</keyword>
<feature type="domain" description="Runt" evidence="6">
    <location>
        <begin position="250"/>
        <end position="378"/>
    </location>
</feature>
<proteinExistence type="predicted"/>
<accession>A0A1I8IS99</accession>
<keyword evidence="4" id="KW-0539">Nucleus</keyword>
<dbReference type="GO" id="GO:0005524">
    <property type="term" value="F:ATP binding"/>
    <property type="evidence" value="ECO:0007669"/>
    <property type="project" value="InterPro"/>
</dbReference>
<feature type="region of interest" description="Disordered" evidence="5">
    <location>
        <begin position="206"/>
        <end position="238"/>
    </location>
</feature>
<evidence type="ECO:0000256" key="4">
    <source>
        <dbReference type="ARBA" id="ARBA00023242"/>
    </source>
</evidence>
<evidence type="ECO:0000259" key="6">
    <source>
        <dbReference type="PROSITE" id="PS51062"/>
    </source>
</evidence>
<dbReference type="GO" id="GO:0000981">
    <property type="term" value="F:DNA-binding transcription factor activity, RNA polymerase II-specific"/>
    <property type="evidence" value="ECO:0007669"/>
    <property type="project" value="TreeGrafter"/>
</dbReference>
<comment type="subcellular location">
    <subcellularLocation>
        <location evidence="1">Nucleus</location>
    </subcellularLocation>
</comment>
<feature type="region of interest" description="Disordered" evidence="5">
    <location>
        <begin position="133"/>
        <end position="155"/>
    </location>
</feature>
<dbReference type="InterPro" id="IPR012346">
    <property type="entry name" value="p53/RUNT-type_TF_DNA-bd_sf"/>
</dbReference>
<dbReference type="SUPFAM" id="SSF49417">
    <property type="entry name" value="p53-like transcription factors"/>
    <property type="match status" value="1"/>
</dbReference>
<name>A0A1I8IS99_9PLAT</name>
<keyword evidence="3" id="KW-0804">Transcription</keyword>
<organism evidence="7 8">
    <name type="scientific">Macrostomum lignano</name>
    <dbReference type="NCBI Taxonomy" id="282301"/>
    <lineage>
        <taxon>Eukaryota</taxon>
        <taxon>Metazoa</taxon>
        <taxon>Spiralia</taxon>
        <taxon>Lophotrochozoa</taxon>
        <taxon>Platyhelminthes</taxon>
        <taxon>Rhabditophora</taxon>
        <taxon>Macrostomorpha</taxon>
        <taxon>Macrostomida</taxon>
        <taxon>Macrostomidae</taxon>
        <taxon>Macrostomum</taxon>
    </lineage>
</organism>
<evidence type="ECO:0000256" key="5">
    <source>
        <dbReference type="SAM" id="MobiDB-lite"/>
    </source>
</evidence>
<keyword evidence="7" id="KW-1185">Reference proteome</keyword>
<protein>
    <submittedName>
        <fullName evidence="8">Runt domain-containing protein</fullName>
    </submittedName>
</protein>
<dbReference type="GO" id="GO:0000978">
    <property type="term" value="F:RNA polymerase II cis-regulatory region sequence-specific DNA binding"/>
    <property type="evidence" value="ECO:0007669"/>
    <property type="project" value="TreeGrafter"/>
</dbReference>
<dbReference type="GO" id="GO:0005634">
    <property type="term" value="C:nucleus"/>
    <property type="evidence" value="ECO:0007669"/>
    <property type="project" value="UniProtKB-SubCell"/>
</dbReference>
<dbReference type="InterPro" id="IPR008967">
    <property type="entry name" value="p53-like_TF_DNA-bd_sf"/>
</dbReference>